<evidence type="ECO:0000313" key="2">
    <source>
        <dbReference type="Proteomes" id="UP000486351"/>
    </source>
</evidence>
<dbReference type="Proteomes" id="UP000486351">
    <property type="component" value="Unassembled WGS sequence"/>
</dbReference>
<gene>
    <name evidence="1" type="ORF">PF008_g6337</name>
</gene>
<accession>A0A6G0S5N5</accession>
<dbReference type="AlphaFoldDB" id="A0A6G0S5N5"/>
<sequence>MAAFVAVLRTLKNRAELRRHTPITPLWSKATRWSSTFMMLESYVIIRGAIQRTLETCNSVCKELQEDTMSMSAVCVLLDRMTEIYPVSQEYLLPDFHIVHSPAFESISWIMTTEAVPTPLSLNANLENSLPWRQSCFKP</sequence>
<reference evidence="1 2" key="1">
    <citation type="submission" date="2018-09" db="EMBL/GenBank/DDBJ databases">
        <title>Genomic investigation of the strawberry pathogen Phytophthora fragariae indicates pathogenicity is determined by transcriptional variation in three key races.</title>
        <authorList>
            <person name="Adams T.M."/>
            <person name="Armitage A.D."/>
            <person name="Sobczyk M.K."/>
            <person name="Bates H.J."/>
            <person name="Dunwell J.M."/>
            <person name="Nellist C.F."/>
            <person name="Harrison R.J."/>
        </authorList>
    </citation>
    <scope>NUCLEOTIDE SEQUENCE [LARGE SCALE GENOMIC DNA]</scope>
    <source>
        <strain evidence="1 2">NOV-77</strain>
    </source>
</reference>
<dbReference type="EMBL" id="QXFY01000249">
    <property type="protein sequence ID" value="KAE9350608.1"/>
    <property type="molecule type" value="Genomic_DNA"/>
</dbReference>
<organism evidence="1 2">
    <name type="scientific">Phytophthora fragariae</name>
    <dbReference type="NCBI Taxonomy" id="53985"/>
    <lineage>
        <taxon>Eukaryota</taxon>
        <taxon>Sar</taxon>
        <taxon>Stramenopiles</taxon>
        <taxon>Oomycota</taxon>
        <taxon>Peronosporomycetes</taxon>
        <taxon>Peronosporales</taxon>
        <taxon>Peronosporaceae</taxon>
        <taxon>Phytophthora</taxon>
    </lineage>
</organism>
<proteinExistence type="predicted"/>
<name>A0A6G0S5N5_9STRA</name>
<comment type="caution">
    <text evidence="1">The sequence shown here is derived from an EMBL/GenBank/DDBJ whole genome shotgun (WGS) entry which is preliminary data.</text>
</comment>
<evidence type="ECO:0000313" key="1">
    <source>
        <dbReference type="EMBL" id="KAE9350608.1"/>
    </source>
</evidence>
<dbReference type="PANTHER" id="PTHR40866:SF1">
    <property type="entry name" value="BED-TYPE DOMAIN-CONTAINING PROTEIN"/>
    <property type="match status" value="1"/>
</dbReference>
<protein>
    <submittedName>
        <fullName evidence="1">Uncharacterized protein</fullName>
    </submittedName>
</protein>
<dbReference type="PANTHER" id="PTHR40866">
    <property type="entry name" value="BED-TYPE DOMAIN-CONTAINING PROTEIN"/>
    <property type="match status" value="1"/>
</dbReference>